<evidence type="ECO:0000256" key="8">
    <source>
        <dbReference type="ARBA" id="ARBA00023170"/>
    </source>
</evidence>
<evidence type="ECO:0000256" key="5">
    <source>
        <dbReference type="ARBA" id="ARBA00022725"/>
    </source>
</evidence>
<dbReference type="AlphaFoldDB" id="A0A223HDB1"/>
<dbReference type="Pfam" id="PF02949">
    <property type="entry name" value="7tm_6"/>
    <property type="match status" value="1"/>
</dbReference>
<name>A0A223HDB1_9NEOP</name>
<comment type="subcellular location">
    <subcellularLocation>
        <location evidence="1 10">Cell membrane</location>
        <topology evidence="1 10">Multi-pass membrane protein</topology>
    </subcellularLocation>
</comment>
<evidence type="ECO:0000256" key="3">
    <source>
        <dbReference type="ARBA" id="ARBA00022606"/>
    </source>
</evidence>
<evidence type="ECO:0000256" key="6">
    <source>
        <dbReference type="ARBA" id="ARBA00022989"/>
    </source>
</evidence>
<evidence type="ECO:0000256" key="1">
    <source>
        <dbReference type="ARBA" id="ARBA00004651"/>
    </source>
</evidence>
<keyword evidence="6 10" id="KW-1133">Transmembrane helix</keyword>
<evidence type="ECO:0000256" key="7">
    <source>
        <dbReference type="ARBA" id="ARBA00023136"/>
    </source>
</evidence>
<evidence type="ECO:0000256" key="9">
    <source>
        <dbReference type="ARBA" id="ARBA00023224"/>
    </source>
</evidence>
<evidence type="ECO:0000256" key="2">
    <source>
        <dbReference type="ARBA" id="ARBA00022475"/>
    </source>
</evidence>
<keyword evidence="2" id="KW-1003">Cell membrane</keyword>
<gene>
    <name evidence="11" type="primary">OR</name>
</gene>
<protein>
    <recommendedName>
        <fullName evidence="10">Odorant receptor</fullName>
    </recommendedName>
</protein>
<accession>A0A223HDB1</accession>
<dbReference type="InterPro" id="IPR004117">
    <property type="entry name" value="7tm6_olfct_rcpt"/>
</dbReference>
<feature type="transmembrane region" description="Helical" evidence="10">
    <location>
        <begin position="218"/>
        <end position="240"/>
    </location>
</feature>
<evidence type="ECO:0000256" key="4">
    <source>
        <dbReference type="ARBA" id="ARBA00022692"/>
    </source>
</evidence>
<keyword evidence="9 10" id="KW-0807">Transducer</keyword>
<evidence type="ECO:0000256" key="10">
    <source>
        <dbReference type="RuleBase" id="RU351113"/>
    </source>
</evidence>
<comment type="caution">
    <text evidence="10">Lacks conserved residue(s) required for the propagation of feature annotation.</text>
</comment>
<keyword evidence="4 10" id="KW-0812">Transmembrane</keyword>
<keyword evidence="8 10" id="KW-0675">Receptor</keyword>
<feature type="transmembrane region" description="Helical" evidence="10">
    <location>
        <begin position="48"/>
        <end position="68"/>
    </location>
</feature>
<comment type="similarity">
    <text evidence="10">Belongs to the insect chemoreceptor superfamily. Heteromeric odorant receptor channel (TC 1.A.69) family.</text>
</comment>
<organism evidence="11">
    <name type="scientific">Cydia nigricana</name>
    <dbReference type="NCBI Taxonomy" id="753170"/>
    <lineage>
        <taxon>Eukaryota</taxon>
        <taxon>Metazoa</taxon>
        <taxon>Ecdysozoa</taxon>
        <taxon>Arthropoda</taxon>
        <taxon>Hexapoda</taxon>
        <taxon>Insecta</taxon>
        <taxon>Pterygota</taxon>
        <taxon>Neoptera</taxon>
        <taxon>Endopterygota</taxon>
        <taxon>Lepidoptera</taxon>
        <taxon>Glossata</taxon>
        <taxon>Ditrysia</taxon>
        <taxon>Tortricoidea</taxon>
        <taxon>Tortricidae</taxon>
        <taxon>Olethreutinae</taxon>
        <taxon>Grapholitini</taxon>
        <taxon>Cydia</taxon>
    </lineage>
</organism>
<dbReference type="GO" id="GO:0004984">
    <property type="term" value="F:olfactory receptor activity"/>
    <property type="evidence" value="ECO:0007669"/>
    <property type="project" value="InterPro"/>
</dbReference>
<reference evidence="11" key="1">
    <citation type="journal article" date="2017" name="Sci. Rep.">
        <title>Antennal transcriptomes of three tortricid moths reveal putative conserved chemosensory receptors for social and habitat olfactory cues.</title>
        <authorList>
            <person name="Gonzalez F."/>
            <person name="Witzgall P."/>
            <person name="Walker W.B."/>
        </authorList>
    </citation>
    <scope>NUCLEOTIDE SEQUENCE</scope>
</reference>
<dbReference type="GO" id="GO:0005549">
    <property type="term" value="F:odorant binding"/>
    <property type="evidence" value="ECO:0007669"/>
    <property type="project" value="InterPro"/>
</dbReference>
<sequence>MPSTLQRSEPKVFTLDYMRSLRFTLETIGQWPNRTLGDFSRRAILLSIYHKFLVCWFCFTETIAFFYMKKHRETIRFIDMGQIYTNLFLTGLFLQRASLPFQKNYKECVKKFVLEFHLMHHEHISEFATKESRKVNKICKIATKVIYLQLACGMFAYNLSPLVRNYYEGMFASELPANKSFVHSVDYLLPFDAYRSLTGYIIVFTYNWFPTYNIPTAMGIYDLLVFVMVFHMVGHMNILYNSLKEFPRPKEGQSEDPLPSTREYNAEIFQCLKNVIRHYQIIKEFMGDMTAAFDLTLCCYLGFHQIMCCLMLLECSTLEPEALVKYGMLAAVIFQQLIQTSVAFELIKSKSESLGDEVYAVPWEYMDVKNRRILLLFLRNVQDPLGLKACGMVPVGVLTMSTIIRTSFSYYLMLATFAD</sequence>
<feature type="transmembrane region" description="Helical" evidence="10">
    <location>
        <begin position="141"/>
        <end position="160"/>
    </location>
</feature>
<proteinExistence type="evidence at transcript level"/>
<dbReference type="EMBL" id="KY283718">
    <property type="protein sequence ID" value="AST36377.1"/>
    <property type="molecule type" value="mRNA"/>
</dbReference>
<dbReference type="PANTHER" id="PTHR21137">
    <property type="entry name" value="ODORANT RECEPTOR"/>
    <property type="match status" value="1"/>
</dbReference>
<dbReference type="GO" id="GO:0007165">
    <property type="term" value="P:signal transduction"/>
    <property type="evidence" value="ECO:0007669"/>
    <property type="project" value="UniProtKB-KW"/>
</dbReference>
<dbReference type="PANTHER" id="PTHR21137:SF35">
    <property type="entry name" value="ODORANT RECEPTOR 19A-RELATED"/>
    <property type="match status" value="1"/>
</dbReference>
<keyword evidence="7 10" id="KW-0472">Membrane</keyword>
<evidence type="ECO:0000313" key="11">
    <source>
        <dbReference type="EMBL" id="AST36377.1"/>
    </source>
</evidence>
<keyword evidence="5 10" id="KW-0552">Olfaction</keyword>
<keyword evidence="3 10" id="KW-0716">Sensory transduction</keyword>
<dbReference type="GO" id="GO:0005886">
    <property type="term" value="C:plasma membrane"/>
    <property type="evidence" value="ECO:0007669"/>
    <property type="project" value="UniProtKB-SubCell"/>
</dbReference>